<sequence>MNIVTRKPKKNFTKVKNTYSKAENINFHLDHRFSSAAFQETNDVFSEFYTNADSYELNRMFR</sequence>
<reference evidence="1 2" key="1">
    <citation type="submission" date="2020-04" db="EMBL/GenBank/DDBJ databases">
        <title>Flammeovirga sp. SR4, a novel species isolated from seawater.</title>
        <authorList>
            <person name="Wang X."/>
        </authorList>
    </citation>
    <scope>NUCLEOTIDE SEQUENCE [LARGE SCALE GENOMIC DNA]</scope>
    <source>
        <strain evidence="1 2">SR4</strain>
    </source>
</reference>
<comment type="caution">
    <text evidence="1">The sequence shown here is derived from an EMBL/GenBank/DDBJ whole genome shotgun (WGS) entry which is preliminary data.</text>
</comment>
<gene>
    <name evidence="1" type="ORF">HGP29_07225</name>
</gene>
<keyword evidence="2" id="KW-1185">Reference proteome</keyword>
<protein>
    <submittedName>
        <fullName evidence="1">Uncharacterized protein</fullName>
    </submittedName>
</protein>
<proteinExistence type="predicted"/>
<accession>A0A7X8XV38</accession>
<dbReference type="Proteomes" id="UP000585050">
    <property type="component" value="Unassembled WGS sequence"/>
</dbReference>
<evidence type="ECO:0000313" key="1">
    <source>
        <dbReference type="EMBL" id="NLR90992.1"/>
    </source>
</evidence>
<dbReference type="RefSeq" id="WP_168881698.1">
    <property type="nucleotide sequence ID" value="NZ_JABAIL010000002.1"/>
</dbReference>
<organism evidence="1 2">
    <name type="scientific">Flammeovirga agarivorans</name>
    <dbReference type="NCBI Taxonomy" id="2726742"/>
    <lineage>
        <taxon>Bacteria</taxon>
        <taxon>Pseudomonadati</taxon>
        <taxon>Bacteroidota</taxon>
        <taxon>Cytophagia</taxon>
        <taxon>Cytophagales</taxon>
        <taxon>Flammeovirgaceae</taxon>
        <taxon>Flammeovirga</taxon>
    </lineage>
</organism>
<name>A0A7X8XV38_9BACT</name>
<dbReference type="AlphaFoldDB" id="A0A7X8XV38"/>
<evidence type="ECO:0000313" key="2">
    <source>
        <dbReference type="Proteomes" id="UP000585050"/>
    </source>
</evidence>
<dbReference type="EMBL" id="JABAIL010000002">
    <property type="protein sequence ID" value="NLR90992.1"/>
    <property type="molecule type" value="Genomic_DNA"/>
</dbReference>